<dbReference type="InterPro" id="IPR006119">
    <property type="entry name" value="Resolv_N"/>
</dbReference>
<dbReference type="Pfam" id="PF00239">
    <property type="entry name" value="Resolvase"/>
    <property type="match status" value="1"/>
</dbReference>
<dbReference type="SMART" id="SM00857">
    <property type="entry name" value="Resolvase"/>
    <property type="match status" value="1"/>
</dbReference>
<evidence type="ECO:0000259" key="2">
    <source>
        <dbReference type="PROSITE" id="PS51736"/>
    </source>
</evidence>
<protein>
    <submittedName>
        <fullName evidence="4">Recombinase family protein</fullName>
    </submittedName>
</protein>
<gene>
    <name evidence="4" type="ORF">FJV41_39425</name>
</gene>
<dbReference type="InterPro" id="IPR011109">
    <property type="entry name" value="DNA_bind_recombinase_dom"/>
</dbReference>
<evidence type="ECO:0000313" key="5">
    <source>
        <dbReference type="Proteomes" id="UP000315369"/>
    </source>
</evidence>
<dbReference type="InterPro" id="IPR036162">
    <property type="entry name" value="Resolvase-like_N_sf"/>
</dbReference>
<evidence type="ECO:0000313" key="4">
    <source>
        <dbReference type="EMBL" id="TQF10439.1"/>
    </source>
</evidence>
<dbReference type="AlphaFoldDB" id="A0A540WN37"/>
<feature type="domain" description="Recombinase" evidence="3">
    <location>
        <begin position="173"/>
        <end position="287"/>
    </location>
</feature>
<dbReference type="Gene3D" id="3.90.1750.20">
    <property type="entry name" value="Putative Large Serine Recombinase, Chain B, Domain 2"/>
    <property type="match status" value="1"/>
</dbReference>
<feature type="domain" description="Resolvase/invertase-type recombinase catalytic" evidence="2">
    <location>
        <begin position="15"/>
        <end position="165"/>
    </location>
</feature>
<keyword evidence="5" id="KW-1185">Reference proteome</keyword>
<dbReference type="EMBL" id="VIFM01000255">
    <property type="protein sequence ID" value="TQF10439.1"/>
    <property type="molecule type" value="Genomic_DNA"/>
</dbReference>
<dbReference type="SUPFAM" id="SSF53041">
    <property type="entry name" value="Resolvase-like"/>
    <property type="match status" value="1"/>
</dbReference>
<accession>A0A540WN37</accession>
<comment type="caution">
    <text evidence="4">The sequence shown here is derived from an EMBL/GenBank/DDBJ whole genome shotgun (WGS) entry which is preliminary data.</text>
</comment>
<dbReference type="InterPro" id="IPR038109">
    <property type="entry name" value="DNA_bind_recomb_sf"/>
</dbReference>
<proteinExistence type="predicted"/>
<dbReference type="PANTHER" id="PTHR30461">
    <property type="entry name" value="DNA-INVERTASE FROM LAMBDOID PROPHAGE"/>
    <property type="match status" value="1"/>
</dbReference>
<keyword evidence="1" id="KW-0175">Coiled coil</keyword>
<reference evidence="4 5" key="1">
    <citation type="submission" date="2019-06" db="EMBL/GenBank/DDBJ databases">
        <authorList>
            <person name="Livingstone P."/>
            <person name="Whitworth D."/>
        </authorList>
    </citation>
    <scope>NUCLEOTIDE SEQUENCE [LARGE SCALE GENOMIC DNA]</scope>
    <source>
        <strain evidence="4 5">AM401</strain>
    </source>
</reference>
<evidence type="ECO:0000256" key="1">
    <source>
        <dbReference type="SAM" id="Coils"/>
    </source>
</evidence>
<dbReference type="GO" id="GO:0003677">
    <property type="term" value="F:DNA binding"/>
    <property type="evidence" value="ECO:0007669"/>
    <property type="project" value="InterPro"/>
</dbReference>
<dbReference type="Proteomes" id="UP000315369">
    <property type="component" value="Unassembled WGS sequence"/>
</dbReference>
<dbReference type="InterPro" id="IPR050639">
    <property type="entry name" value="SSR_resolvase"/>
</dbReference>
<evidence type="ECO:0000259" key="3">
    <source>
        <dbReference type="PROSITE" id="PS51737"/>
    </source>
</evidence>
<dbReference type="PANTHER" id="PTHR30461:SF23">
    <property type="entry name" value="DNA RECOMBINASE-RELATED"/>
    <property type="match status" value="1"/>
</dbReference>
<dbReference type="Pfam" id="PF13408">
    <property type="entry name" value="Zn_ribbon_recom"/>
    <property type="match status" value="1"/>
</dbReference>
<name>A0A540WN37_9BACT</name>
<dbReference type="PROSITE" id="PS51736">
    <property type="entry name" value="RECOMBINASES_3"/>
    <property type="match status" value="1"/>
</dbReference>
<sequence length="519" mass="57373">MRKRKPTRVPTDAKRCAVYTRKSTAAGLELEFNSLDAQRETCVSYVQRQPGWTLVDERYDDGGFTGANMERPAFQRLLQDVDAGRVDVVVVYKVDRLSRSLLDFAKVMERFNAAGASFVSVTQNFSTADAMGRLTLNMLMSFAEFEREMISERTRDKIAAARRKGKWTGGRVPLGYDVVNRRLSVNEYEAVVVKEAFDLYLRHGTASGVAQLLNEKGRQTKRYENRSGDAQGARPWTTQDALRLLRNPLYVGLMSYGNETHPGEHPAIVDADAFHRAQAMLDGRRFGGQSHGRNPDYVLRGLLHCGLCGAAMTPGSSRKGTREYRYYRCTTRDKQGRGACLSAPMAAPALEDFVVAQLREASVSGPLAGDVYARLTTRLEEQHQALRTERTQLPKELARLSKESAKWVDSLSHLEGPARRVVEAKLMAAEEKAVGLEKRLVEVERGLDATKGEKLEAAWVAQALADFDAVWDALVPSNRGRLLRALIGRVVANEVTGCVDVYLAQAGDGVAATRGDAAA</sequence>
<dbReference type="PROSITE" id="PS51737">
    <property type="entry name" value="RECOMBINASE_DNA_BIND"/>
    <property type="match status" value="1"/>
</dbReference>
<organism evidence="4 5">
    <name type="scientific">Myxococcus llanfairpwllgwyngyllgogerychwyrndrobwllllantysiliogogogochensis</name>
    <dbReference type="NCBI Taxonomy" id="2590453"/>
    <lineage>
        <taxon>Bacteria</taxon>
        <taxon>Pseudomonadati</taxon>
        <taxon>Myxococcota</taxon>
        <taxon>Myxococcia</taxon>
        <taxon>Myxococcales</taxon>
        <taxon>Cystobacterineae</taxon>
        <taxon>Myxococcaceae</taxon>
        <taxon>Myxococcus</taxon>
    </lineage>
</organism>
<dbReference type="CDD" id="cd03768">
    <property type="entry name" value="SR_ResInv"/>
    <property type="match status" value="1"/>
</dbReference>
<dbReference type="GO" id="GO:0000150">
    <property type="term" value="F:DNA strand exchange activity"/>
    <property type="evidence" value="ECO:0007669"/>
    <property type="project" value="InterPro"/>
</dbReference>
<dbReference type="Pfam" id="PF07508">
    <property type="entry name" value="Recombinase"/>
    <property type="match status" value="1"/>
</dbReference>
<dbReference type="OrthoDB" id="7277848at2"/>
<dbReference type="Gene3D" id="3.40.50.1390">
    <property type="entry name" value="Resolvase, N-terminal catalytic domain"/>
    <property type="match status" value="1"/>
</dbReference>
<dbReference type="RefSeq" id="WP_141647774.1">
    <property type="nucleotide sequence ID" value="NZ_VIFM01000255.1"/>
</dbReference>
<feature type="coiled-coil region" evidence="1">
    <location>
        <begin position="419"/>
        <end position="446"/>
    </location>
</feature>
<dbReference type="InterPro" id="IPR025827">
    <property type="entry name" value="Zn_ribbon_recom_dom"/>
</dbReference>